<organism evidence="4 5">
    <name type="scientific">Ophiocordyceps australis</name>
    <dbReference type="NCBI Taxonomy" id="1399860"/>
    <lineage>
        <taxon>Eukaryota</taxon>
        <taxon>Fungi</taxon>
        <taxon>Dikarya</taxon>
        <taxon>Ascomycota</taxon>
        <taxon>Pezizomycotina</taxon>
        <taxon>Sordariomycetes</taxon>
        <taxon>Hypocreomycetidae</taxon>
        <taxon>Hypocreales</taxon>
        <taxon>Ophiocordycipitaceae</taxon>
        <taxon>Ophiocordyceps</taxon>
    </lineage>
</organism>
<evidence type="ECO:0000256" key="1">
    <source>
        <dbReference type="ARBA" id="ARBA00022630"/>
    </source>
</evidence>
<dbReference type="Proteomes" id="UP000224854">
    <property type="component" value="Unassembled WGS sequence"/>
</dbReference>
<dbReference type="OrthoDB" id="2915840at2759"/>
<dbReference type="Pfam" id="PF13738">
    <property type="entry name" value="Pyr_redox_3"/>
    <property type="match status" value="1"/>
</dbReference>
<dbReference type="InterPro" id="IPR050346">
    <property type="entry name" value="FMO-like"/>
</dbReference>
<reference evidence="4 5" key="1">
    <citation type="submission" date="2017-06" db="EMBL/GenBank/DDBJ databases">
        <title>Ant-infecting Ophiocordyceps genomes reveal a high diversity of potential behavioral manipulation genes and a possible major role for enterotoxins.</title>
        <authorList>
            <person name="De Bekker C."/>
            <person name="Evans H.C."/>
            <person name="Brachmann A."/>
            <person name="Hughes D.P."/>
        </authorList>
    </citation>
    <scope>NUCLEOTIDE SEQUENCE [LARGE SCALE GENOMIC DNA]</scope>
    <source>
        <strain evidence="4 5">1348a</strain>
    </source>
</reference>
<sequence>MERIDCVVIGAGWYGLAAAKQYHCTRPDDALVILDSQSSLGGTWADSRLYPGLKSNNLVGTYEYPDFPMDPAVFGVAKGQHIPGKVVNSYLKAYAANFGLDGLVRLETRVLAAEHLEQGGGWILTVAQPDGTEARILTRRLILATGLTSEPFVPQFEGQESFGGRVFHGKQFQENRDTLQTAKSVVVMGGSKFAWDAVYAYATAGVTVNWVIRASGHGPAWMSTSHPTPLKLWLEKLANMRLLTWFSPCIWSQAGGYSAAQRFLHGTAIGRFCVDSFWRVLGNDVLRGSTPCL</sequence>
<keyword evidence="2" id="KW-0274">FAD</keyword>
<dbReference type="AlphaFoldDB" id="A0A2C5Y303"/>
<protein>
    <submittedName>
        <fullName evidence="4">Uncharacterized protein</fullName>
    </submittedName>
</protein>
<evidence type="ECO:0000256" key="3">
    <source>
        <dbReference type="ARBA" id="ARBA00023002"/>
    </source>
</evidence>
<name>A0A2C5Y303_9HYPO</name>
<evidence type="ECO:0000313" key="5">
    <source>
        <dbReference type="Proteomes" id="UP000224854"/>
    </source>
</evidence>
<dbReference type="GO" id="GO:0016491">
    <property type="term" value="F:oxidoreductase activity"/>
    <property type="evidence" value="ECO:0007669"/>
    <property type="project" value="UniProtKB-KW"/>
</dbReference>
<proteinExistence type="predicted"/>
<accession>A0A2C5Y303</accession>
<dbReference type="InterPro" id="IPR036188">
    <property type="entry name" value="FAD/NAD-bd_sf"/>
</dbReference>
<keyword evidence="5" id="KW-1185">Reference proteome</keyword>
<evidence type="ECO:0000313" key="4">
    <source>
        <dbReference type="EMBL" id="PHH61271.1"/>
    </source>
</evidence>
<dbReference type="PANTHER" id="PTHR23023">
    <property type="entry name" value="DIMETHYLANILINE MONOOXYGENASE"/>
    <property type="match status" value="1"/>
</dbReference>
<comment type="caution">
    <text evidence="4">The sequence shown here is derived from an EMBL/GenBank/DDBJ whole genome shotgun (WGS) entry which is preliminary data.</text>
</comment>
<gene>
    <name evidence="4" type="ORF">CDD82_2168</name>
</gene>
<evidence type="ECO:0000256" key="2">
    <source>
        <dbReference type="ARBA" id="ARBA00022827"/>
    </source>
</evidence>
<keyword evidence="3" id="KW-0560">Oxidoreductase</keyword>
<keyword evidence="1" id="KW-0285">Flavoprotein</keyword>
<dbReference type="SUPFAM" id="SSF51905">
    <property type="entry name" value="FAD/NAD(P)-binding domain"/>
    <property type="match status" value="1"/>
</dbReference>
<dbReference type="Gene3D" id="3.50.50.60">
    <property type="entry name" value="FAD/NAD(P)-binding domain"/>
    <property type="match status" value="1"/>
</dbReference>
<dbReference type="EMBL" id="NJEU01001740">
    <property type="protein sequence ID" value="PHH61271.1"/>
    <property type="molecule type" value="Genomic_DNA"/>
</dbReference>